<comment type="caution">
    <text evidence="2">The sequence shown here is derived from an EMBL/GenBank/DDBJ whole genome shotgun (WGS) entry which is preliminary data.</text>
</comment>
<feature type="region of interest" description="Disordered" evidence="1">
    <location>
        <begin position="68"/>
        <end position="98"/>
    </location>
</feature>
<organism evidence="2 3">
    <name type="scientific">Ilex paraguariensis</name>
    <name type="common">yerba mate</name>
    <dbReference type="NCBI Taxonomy" id="185542"/>
    <lineage>
        <taxon>Eukaryota</taxon>
        <taxon>Viridiplantae</taxon>
        <taxon>Streptophyta</taxon>
        <taxon>Embryophyta</taxon>
        <taxon>Tracheophyta</taxon>
        <taxon>Spermatophyta</taxon>
        <taxon>Magnoliopsida</taxon>
        <taxon>eudicotyledons</taxon>
        <taxon>Gunneridae</taxon>
        <taxon>Pentapetalae</taxon>
        <taxon>asterids</taxon>
        <taxon>campanulids</taxon>
        <taxon>Aquifoliales</taxon>
        <taxon>Aquifoliaceae</taxon>
        <taxon>Ilex</taxon>
    </lineage>
</organism>
<sequence>MGMITINESTPPQLLMQAGVTLASNKFEELNKEEGQIVVDLKAEIEPEANVPNETTEDVCKEEELISAKLQQMPNKKKKDSKSKVAEHHLLRKIQPPQ</sequence>
<accession>A0ABC8U9I8</accession>
<evidence type="ECO:0000313" key="3">
    <source>
        <dbReference type="Proteomes" id="UP001642360"/>
    </source>
</evidence>
<dbReference type="AlphaFoldDB" id="A0ABC8U9I8"/>
<reference evidence="2 3" key="1">
    <citation type="submission" date="2024-02" db="EMBL/GenBank/DDBJ databases">
        <authorList>
            <person name="Vignale AGUSTIN F."/>
            <person name="Sosa J E."/>
            <person name="Modenutti C."/>
        </authorList>
    </citation>
    <scope>NUCLEOTIDE SEQUENCE [LARGE SCALE GENOMIC DNA]</scope>
</reference>
<dbReference type="Proteomes" id="UP001642360">
    <property type="component" value="Unassembled WGS sequence"/>
</dbReference>
<proteinExistence type="predicted"/>
<name>A0ABC8U9I8_9AQUA</name>
<evidence type="ECO:0000256" key="1">
    <source>
        <dbReference type="SAM" id="MobiDB-lite"/>
    </source>
</evidence>
<protein>
    <submittedName>
        <fullName evidence="2">Uncharacterized protein</fullName>
    </submittedName>
</protein>
<evidence type="ECO:0000313" key="2">
    <source>
        <dbReference type="EMBL" id="CAK9176292.1"/>
    </source>
</evidence>
<dbReference type="EMBL" id="CAUOFW020006802">
    <property type="protein sequence ID" value="CAK9176292.1"/>
    <property type="molecule type" value="Genomic_DNA"/>
</dbReference>
<keyword evidence="3" id="KW-1185">Reference proteome</keyword>
<gene>
    <name evidence="2" type="ORF">ILEXP_LOCUS46134</name>
</gene>